<accession>M3IRT8</accession>
<dbReference type="Pfam" id="PF02739">
    <property type="entry name" value="5_3_exonuc_N"/>
    <property type="match status" value="1"/>
</dbReference>
<evidence type="ECO:0000256" key="1">
    <source>
        <dbReference type="ARBA" id="ARBA00022722"/>
    </source>
</evidence>
<gene>
    <name evidence="4" type="ORF">LEP1GSC150_4288</name>
</gene>
<reference evidence="4 5" key="1">
    <citation type="submission" date="2013-02" db="EMBL/GenBank/DDBJ databases">
        <authorList>
            <person name="Harkins D.M."/>
            <person name="Durkin A.S."/>
            <person name="Brinkac L.M."/>
            <person name="Haft D.H."/>
            <person name="Selengut J.D."/>
            <person name="Sanka R."/>
            <person name="DePew J."/>
            <person name="Purushe J."/>
            <person name="Tulsiani S.M."/>
            <person name="Graham G.C."/>
            <person name="Burns M.-A."/>
            <person name="Dohnt M.F."/>
            <person name="Smythe L.D."/>
            <person name="McKay D.B."/>
            <person name="Craig S.B."/>
            <person name="Vinetz J.M."/>
            <person name="Sutton G.G."/>
            <person name="Nierman W.C."/>
            <person name="Fouts D.E."/>
        </authorList>
    </citation>
    <scope>NUCLEOTIDE SEQUENCE [LARGE SCALE GENOMIC DNA]</scope>
    <source>
        <strain evidence="4 5">LT2050</strain>
    </source>
</reference>
<evidence type="ECO:0000313" key="4">
    <source>
        <dbReference type="EMBL" id="EMG23898.1"/>
    </source>
</evidence>
<dbReference type="SMART" id="SM00475">
    <property type="entry name" value="53EXOc"/>
    <property type="match status" value="1"/>
</dbReference>
<dbReference type="GO" id="GO:0003677">
    <property type="term" value="F:DNA binding"/>
    <property type="evidence" value="ECO:0007669"/>
    <property type="project" value="InterPro"/>
</dbReference>
<dbReference type="InterPro" id="IPR038969">
    <property type="entry name" value="FEN"/>
</dbReference>
<dbReference type="InterPro" id="IPR020046">
    <property type="entry name" value="5-3_exonucl_a-hlix_arch_N"/>
</dbReference>
<dbReference type="SUPFAM" id="SSF88723">
    <property type="entry name" value="PIN domain-like"/>
    <property type="match status" value="1"/>
</dbReference>
<evidence type="ECO:0000313" key="5">
    <source>
        <dbReference type="Proteomes" id="UP000011778"/>
    </source>
</evidence>
<evidence type="ECO:0000259" key="3">
    <source>
        <dbReference type="SMART" id="SM00475"/>
    </source>
</evidence>
<organism evidence="4 5">
    <name type="scientific">Leptospira interrogans serovar Copenhageni str. LT2050</name>
    <dbReference type="NCBI Taxonomy" id="1001598"/>
    <lineage>
        <taxon>Bacteria</taxon>
        <taxon>Pseudomonadati</taxon>
        <taxon>Spirochaetota</taxon>
        <taxon>Spirochaetia</taxon>
        <taxon>Leptospirales</taxon>
        <taxon>Leptospiraceae</taxon>
        <taxon>Leptospira</taxon>
    </lineage>
</organism>
<dbReference type="Gene3D" id="3.40.50.1010">
    <property type="entry name" value="5'-nuclease"/>
    <property type="match status" value="1"/>
</dbReference>
<evidence type="ECO:0000256" key="2">
    <source>
        <dbReference type="ARBA" id="ARBA00022801"/>
    </source>
</evidence>
<dbReference type="GO" id="GO:0033567">
    <property type="term" value="P:DNA replication, Okazaki fragment processing"/>
    <property type="evidence" value="ECO:0007669"/>
    <property type="project" value="InterPro"/>
</dbReference>
<comment type="caution">
    <text evidence="4">The sequence shown here is derived from an EMBL/GenBank/DDBJ whole genome shotgun (WGS) entry which is preliminary data.</text>
</comment>
<dbReference type="Proteomes" id="UP000011778">
    <property type="component" value="Unassembled WGS sequence"/>
</dbReference>
<dbReference type="PANTHER" id="PTHR42646">
    <property type="entry name" value="FLAP ENDONUCLEASE XNI"/>
    <property type="match status" value="1"/>
</dbReference>
<dbReference type="InterPro" id="IPR029060">
    <property type="entry name" value="PIN-like_dom_sf"/>
</dbReference>
<keyword evidence="1" id="KW-0540">Nuclease</keyword>
<proteinExistence type="predicted"/>
<name>M3IRT8_LEPIT</name>
<feature type="domain" description="5'-3' exonuclease" evidence="3">
    <location>
        <begin position="2"/>
        <end position="147"/>
    </location>
</feature>
<dbReference type="AlphaFoldDB" id="M3IRT8"/>
<dbReference type="CDD" id="cd09859">
    <property type="entry name" value="PIN_53EXO"/>
    <property type="match status" value="1"/>
</dbReference>
<protein>
    <submittedName>
        <fullName evidence="4">5'-3' exonuclease, N-terminal resolvase-like domain protein</fullName>
    </submittedName>
</protein>
<dbReference type="InterPro" id="IPR002421">
    <property type="entry name" value="5-3_exonuclease"/>
</dbReference>
<dbReference type="PANTHER" id="PTHR42646:SF2">
    <property type="entry name" value="5'-3' EXONUCLEASE FAMILY PROTEIN"/>
    <property type="match status" value="1"/>
</dbReference>
<dbReference type="EMBL" id="AFMD02000049">
    <property type="protein sequence ID" value="EMG23898.1"/>
    <property type="molecule type" value="Genomic_DNA"/>
</dbReference>
<sequence>MKRLLIIDGHAFVFRAYYAFGASNLTNSKTGKPSGATFGFFKMLFKLIQDYTPSHIAMTFDPGGPLERGKIFQDYKANRKPMPEDLRPQIQEVMDTLEKIGFKILKVEGQEADDVIGTLCETYRSTAKEILIFSGDKDLYQLLEKRI</sequence>
<dbReference type="GO" id="GO:0008409">
    <property type="term" value="F:5'-3' exonuclease activity"/>
    <property type="evidence" value="ECO:0007669"/>
    <property type="project" value="InterPro"/>
</dbReference>
<keyword evidence="2" id="KW-0378">Hydrolase</keyword>
<keyword evidence="4" id="KW-0269">Exonuclease</keyword>
<dbReference type="GO" id="GO:0017108">
    <property type="term" value="F:5'-flap endonuclease activity"/>
    <property type="evidence" value="ECO:0007669"/>
    <property type="project" value="InterPro"/>
</dbReference>